<feature type="region of interest" description="Disordered" evidence="1">
    <location>
        <begin position="109"/>
        <end position="133"/>
    </location>
</feature>
<dbReference type="Proteomes" id="UP000233551">
    <property type="component" value="Unassembled WGS sequence"/>
</dbReference>
<dbReference type="EMBL" id="PGOL01001357">
    <property type="protein sequence ID" value="PKI58553.1"/>
    <property type="molecule type" value="Genomic_DNA"/>
</dbReference>
<reference evidence="2" key="2">
    <citation type="submission" date="2017-06" db="EMBL/GenBank/DDBJ databases">
        <title>The pomegranate genome and the genomics of punicalagin biosynthesis.</title>
        <authorList>
            <person name="Xu C."/>
        </authorList>
    </citation>
    <scope>NUCLEOTIDE SEQUENCE [LARGE SCALE GENOMIC DNA]</scope>
    <source>
        <tissue evidence="2">Fresh leaf</tissue>
    </source>
</reference>
<evidence type="ECO:0000313" key="3">
    <source>
        <dbReference type="EMBL" id="PKI58553.1"/>
    </source>
</evidence>
<sequence length="147" mass="15471">MGRWAAGLGQTGLMLAGRCWNSGWAESGRCWAGLTAGPRLLDWAVDGLGWATGIRTGRREAVGARGASGAEGCGSSRGKASEFWDGGCPDELRAKSVWEPRVAGELGVRESYGQEERSGAGSVRTGMSSEFSDNKNRAAGRVCLWTS</sequence>
<proteinExistence type="predicted"/>
<dbReference type="Proteomes" id="UP000197138">
    <property type="component" value="Unassembled WGS sequence"/>
</dbReference>
<evidence type="ECO:0000313" key="2">
    <source>
        <dbReference type="EMBL" id="OWM68172.1"/>
    </source>
</evidence>
<reference evidence="3 5" key="3">
    <citation type="submission" date="2017-11" db="EMBL/GenBank/DDBJ databases">
        <title>De-novo sequencing of pomegranate (Punica granatum L.) genome.</title>
        <authorList>
            <person name="Akparov Z."/>
            <person name="Amiraslanov A."/>
            <person name="Hajiyeva S."/>
            <person name="Abbasov M."/>
            <person name="Kaur K."/>
            <person name="Hamwieh A."/>
            <person name="Solovyev V."/>
            <person name="Salamov A."/>
            <person name="Braich B."/>
            <person name="Kosarev P."/>
            <person name="Mahmoud A."/>
            <person name="Hajiyev E."/>
            <person name="Babayeva S."/>
            <person name="Izzatullayeva V."/>
            <person name="Mammadov A."/>
            <person name="Mammadov A."/>
            <person name="Sharifova S."/>
            <person name="Ojaghi J."/>
            <person name="Eynullazada K."/>
            <person name="Bayramov B."/>
            <person name="Abdulazimova A."/>
            <person name="Shahmuradov I."/>
        </authorList>
    </citation>
    <scope>NUCLEOTIDE SEQUENCE [LARGE SCALE GENOMIC DNA]</scope>
    <source>
        <strain evidence="3">AG2017</strain>
        <strain evidence="5">cv. AG2017</strain>
        <tissue evidence="3">Leaf</tissue>
    </source>
</reference>
<accession>A0A218W7U5</accession>
<evidence type="ECO:0000313" key="4">
    <source>
        <dbReference type="Proteomes" id="UP000197138"/>
    </source>
</evidence>
<gene>
    <name evidence="2" type="ORF">CDL15_Pgr016372</name>
    <name evidence="3" type="ORF">CRG98_021016</name>
</gene>
<name>A0A218W7U5_PUNGR</name>
<keyword evidence="5" id="KW-1185">Reference proteome</keyword>
<dbReference type="AlphaFoldDB" id="A0A218W7U5"/>
<dbReference type="EMBL" id="MTKT01005171">
    <property type="protein sequence ID" value="OWM68172.1"/>
    <property type="molecule type" value="Genomic_DNA"/>
</dbReference>
<evidence type="ECO:0000313" key="5">
    <source>
        <dbReference type="Proteomes" id="UP000233551"/>
    </source>
</evidence>
<evidence type="ECO:0000256" key="1">
    <source>
        <dbReference type="SAM" id="MobiDB-lite"/>
    </source>
</evidence>
<protein>
    <submittedName>
        <fullName evidence="2">Uncharacterized protein</fullName>
    </submittedName>
</protein>
<reference evidence="4" key="1">
    <citation type="journal article" date="2017" name="Plant J.">
        <title>The pomegranate (Punica granatum L.) genome and the genomics of punicalagin biosynthesis.</title>
        <authorList>
            <person name="Qin G."/>
            <person name="Xu C."/>
            <person name="Ming R."/>
            <person name="Tang H."/>
            <person name="Guyot R."/>
            <person name="Kramer E.M."/>
            <person name="Hu Y."/>
            <person name="Yi X."/>
            <person name="Qi Y."/>
            <person name="Xu X."/>
            <person name="Gao Z."/>
            <person name="Pan H."/>
            <person name="Jian J."/>
            <person name="Tian Y."/>
            <person name="Yue Z."/>
            <person name="Xu Y."/>
        </authorList>
    </citation>
    <scope>NUCLEOTIDE SEQUENCE [LARGE SCALE GENOMIC DNA]</scope>
    <source>
        <strain evidence="4">cv. Dabenzi</strain>
    </source>
</reference>
<comment type="caution">
    <text evidence="2">The sequence shown here is derived from an EMBL/GenBank/DDBJ whole genome shotgun (WGS) entry which is preliminary data.</text>
</comment>
<organism evidence="2 4">
    <name type="scientific">Punica granatum</name>
    <name type="common">Pomegranate</name>
    <dbReference type="NCBI Taxonomy" id="22663"/>
    <lineage>
        <taxon>Eukaryota</taxon>
        <taxon>Viridiplantae</taxon>
        <taxon>Streptophyta</taxon>
        <taxon>Embryophyta</taxon>
        <taxon>Tracheophyta</taxon>
        <taxon>Spermatophyta</taxon>
        <taxon>Magnoliopsida</taxon>
        <taxon>eudicotyledons</taxon>
        <taxon>Gunneridae</taxon>
        <taxon>Pentapetalae</taxon>
        <taxon>rosids</taxon>
        <taxon>malvids</taxon>
        <taxon>Myrtales</taxon>
        <taxon>Lythraceae</taxon>
        <taxon>Punica</taxon>
    </lineage>
</organism>